<accession>A0AAV6RGC2</accession>
<dbReference type="AlphaFoldDB" id="A0AAV6RGC2"/>
<feature type="transmembrane region" description="Helical" evidence="1">
    <location>
        <begin position="115"/>
        <end position="138"/>
    </location>
</feature>
<evidence type="ECO:0000313" key="2">
    <source>
        <dbReference type="EMBL" id="KAG7503494.1"/>
    </source>
</evidence>
<gene>
    <name evidence="2" type="ORF">JOB18_039496</name>
</gene>
<sequence length="220" mass="24259">MTSSVGQKFTEAFDDAEFRAGNANKRLHAQCRVNYWSAKPLSRLCFVFREQLVASYLGDGLGVTQEWMKVLCGQADTQSRVTYERKLSSAFVLSFAVNQVGGVEPIRCQSEMVTLIKVIVICSYGALAALVLHVVVPVTGGESLALPHPLVFLVMQLASMSPRDVNSRALQVGREERRTNADWLLPASHSQNIPNTCVIFLGRTSSTPVQKTFQKSNHIT</sequence>
<keyword evidence="1" id="KW-1133">Transmembrane helix</keyword>
<keyword evidence="1" id="KW-0472">Membrane</keyword>
<keyword evidence="1" id="KW-0812">Transmembrane</keyword>
<evidence type="ECO:0000256" key="1">
    <source>
        <dbReference type="SAM" id="Phobius"/>
    </source>
</evidence>
<proteinExistence type="predicted"/>
<keyword evidence="3" id="KW-1185">Reference proteome</keyword>
<name>A0AAV6RGC2_SOLSE</name>
<reference evidence="2 3" key="1">
    <citation type="journal article" date="2021" name="Sci. Rep.">
        <title>Chromosome anchoring in Senegalese sole (Solea senegalensis) reveals sex-associated markers and genome rearrangements in flatfish.</title>
        <authorList>
            <person name="Guerrero-Cozar I."/>
            <person name="Gomez-Garrido J."/>
            <person name="Berbel C."/>
            <person name="Martinez-Blanch J.F."/>
            <person name="Alioto T."/>
            <person name="Claros M.G."/>
            <person name="Gagnaire P.A."/>
            <person name="Manchado M."/>
        </authorList>
    </citation>
    <scope>NUCLEOTIDE SEQUENCE [LARGE SCALE GENOMIC DNA]</scope>
    <source>
        <strain evidence="2">Sse05_10M</strain>
    </source>
</reference>
<comment type="caution">
    <text evidence="2">The sequence shown here is derived from an EMBL/GenBank/DDBJ whole genome shotgun (WGS) entry which is preliminary data.</text>
</comment>
<protein>
    <submittedName>
        <fullName evidence="2">Uncharacterized protein</fullName>
    </submittedName>
</protein>
<organism evidence="2 3">
    <name type="scientific">Solea senegalensis</name>
    <name type="common">Senegalese sole</name>
    <dbReference type="NCBI Taxonomy" id="28829"/>
    <lineage>
        <taxon>Eukaryota</taxon>
        <taxon>Metazoa</taxon>
        <taxon>Chordata</taxon>
        <taxon>Craniata</taxon>
        <taxon>Vertebrata</taxon>
        <taxon>Euteleostomi</taxon>
        <taxon>Actinopterygii</taxon>
        <taxon>Neopterygii</taxon>
        <taxon>Teleostei</taxon>
        <taxon>Neoteleostei</taxon>
        <taxon>Acanthomorphata</taxon>
        <taxon>Carangaria</taxon>
        <taxon>Pleuronectiformes</taxon>
        <taxon>Pleuronectoidei</taxon>
        <taxon>Soleidae</taxon>
        <taxon>Solea</taxon>
    </lineage>
</organism>
<evidence type="ECO:0000313" key="3">
    <source>
        <dbReference type="Proteomes" id="UP000693946"/>
    </source>
</evidence>
<dbReference type="EMBL" id="JAGKHQ010000012">
    <property type="protein sequence ID" value="KAG7503494.1"/>
    <property type="molecule type" value="Genomic_DNA"/>
</dbReference>
<dbReference type="Proteomes" id="UP000693946">
    <property type="component" value="Linkage Group LG2"/>
</dbReference>